<gene>
    <name evidence="2" type="ORF">CMC5_020330</name>
</gene>
<dbReference type="Proteomes" id="UP000067626">
    <property type="component" value="Chromosome"/>
</dbReference>
<evidence type="ECO:0000313" key="3">
    <source>
        <dbReference type="Proteomes" id="UP000067626"/>
    </source>
</evidence>
<organism evidence="2 3">
    <name type="scientific">Chondromyces crocatus</name>
    <dbReference type="NCBI Taxonomy" id="52"/>
    <lineage>
        <taxon>Bacteria</taxon>
        <taxon>Pseudomonadati</taxon>
        <taxon>Myxococcota</taxon>
        <taxon>Polyangia</taxon>
        <taxon>Polyangiales</taxon>
        <taxon>Polyangiaceae</taxon>
        <taxon>Chondromyces</taxon>
    </lineage>
</organism>
<dbReference type="KEGG" id="ccro:CMC5_020330"/>
<evidence type="ECO:0000256" key="1">
    <source>
        <dbReference type="SAM" id="MobiDB-lite"/>
    </source>
</evidence>
<feature type="region of interest" description="Disordered" evidence="1">
    <location>
        <begin position="133"/>
        <end position="171"/>
    </location>
</feature>
<keyword evidence="3" id="KW-1185">Reference proteome</keyword>
<accession>A0A0K1EAI9</accession>
<proteinExistence type="predicted"/>
<reference evidence="2 3" key="1">
    <citation type="submission" date="2015-07" db="EMBL/GenBank/DDBJ databases">
        <title>Genome analysis of myxobacterium Chondromyces crocatus Cm c5 reveals a high potential for natural compound synthesis and the genetic basis for the loss of fruiting body formation.</title>
        <authorList>
            <person name="Zaburannyi N."/>
            <person name="Bunk B."/>
            <person name="Maier J."/>
            <person name="Overmann J."/>
            <person name="Mueller R."/>
        </authorList>
    </citation>
    <scope>NUCLEOTIDE SEQUENCE [LARGE SCALE GENOMIC DNA]</scope>
    <source>
        <strain evidence="2 3">Cm c5</strain>
    </source>
</reference>
<protein>
    <submittedName>
        <fullName evidence="2">Uncharacterized protein</fullName>
    </submittedName>
</protein>
<sequence>MPSEQVAGASVANGCGVFVSATGKEGAPGTKEALVKSLVEAITRAREGGTGRVYACAEDFEEAAELRGASSIAVLVEGLPLELVRTVLVAGDGGEGEAGAAHAGAAQAGEDGNDGGEACSGAAVFGGFEKVNDCGTPEDTTDDSKGGTGGLGQASRGVDGSNGTPVGTPNRGRCTCSTPVARVDVAVPVATAVLVVVALAAMPSASPSRAPPLPPKASRWTSASPAPAAWVPLPTRMARLA</sequence>
<dbReference type="AlphaFoldDB" id="A0A0K1EAI9"/>
<feature type="region of interest" description="Disordered" evidence="1">
    <location>
        <begin position="204"/>
        <end position="227"/>
    </location>
</feature>
<evidence type="ECO:0000313" key="2">
    <source>
        <dbReference type="EMBL" id="AKT37890.1"/>
    </source>
</evidence>
<name>A0A0K1EAI9_CHOCO</name>
<dbReference type="EMBL" id="CP012159">
    <property type="protein sequence ID" value="AKT37890.1"/>
    <property type="molecule type" value="Genomic_DNA"/>
</dbReference>